<dbReference type="GO" id="GO:0003968">
    <property type="term" value="F:RNA-directed RNA polymerase activity"/>
    <property type="evidence" value="ECO:0007669"/>
    <property type="project" value="InterPro"/>
</dbReference>
<gene>
    <name evidence="2" type="ORF">PYW07_009353</name>
</gene>
<dbReference type="PROSITE" id="PS50526">
    <property type="entry name" value="RDRP_SSRNA_NEG_NONSEG"/>
    <property type="match status" value="1"/>
</dbReference>
<accession>A0AAD8DN76</accession>
<evidence type="ECO:0000259" key="1">
    <source>
        <dbReference type="PROSITE" id="PS50526"/>
    </source>
</evidence>
<keyword evidence="3" id="KW-1185">Reference proteome</keyword>
<proteinExistence type="predicted"/>
<organism evidence="2 3">
    <name type="scientific">Mythimna separata</name>
    <name type="common">Oriental armyworm</name>
    <name type="synonym">Pseudaletia separata</name>
    <dbReference type="NCBI Taxonomy" id="271217"/>
    <lineage>
        <taxon>Eukaryota</taxon>
        <taxon>Metazoa</taxon>
        <taxon>Ecdysozoa</taxon>
        <taxon>Arthropoda</taxon>
        <taxon>Hexapoda</taxon>
        <taxon>Insecta</taxon>
        <taxon>Pterygota</taxon>
        <taxon>Neoptera</taxon>
        <taxon>Endopterygota</taxon>
        <taxon>Lepidoptera</taxon>
        <taxon>Glossata</taxon>
        <taxon>Ditrysia</taxon>
        <taxon>Noctuoidea</taxon>
        <taxon>Noctuidae</taxon>
        <taxon>Noctuinae</taxon>
        <taxon>Hadenini</taxon>
        <taxon>Mythimna</taxon>
    </lineage>
</organism>
<reference evidence="2" key="1">
    <citation type="submission" date="2023-03" db="EMBL/GenBank/DDBJ databases">
        <title>Chromosome-level genomes of two armyworms, Mythimna separata and Mythimna loreyi, provide insights into the biosynthesis and reception of sex pheromones.</title>
        <authorList>
            <person name="Zhao H."/>
        </authorList>
    </citation>
    <scope>NUCLEOTIDE SEQUENCE</scope>
    <source>
        <strain evidence="2">BeijingLab</strain>
        <tissue evidence="2">Pupa</tissue>
    </source>
</reference>
<dbReference type="AlphaFoldDB" id="A0AAD8DN76"/>
<name>A0AAD8DN76_MYTSE</name>
<dbReference type="EMBL" id="JARGEI010000023">
    <property type="protein sequence ID" value="KAJ8709987.1"/>
    <property type="molecule type" value="Genomic_DNA"/>
</dbReference>
<feature type="domain" description="RdRp catalytic" evidence="1">
    <location>
        <begin position="48"/>
        <end position="130"/>
    </location>
</feature>
<dbReference type="GO" id="GO:0005524">
    <property type="term" value="F:ATP binding"/>
    <property type="evidence" value="ECO:0007669"/>
    <property type="project" value="InterPro"/>
</dbReference>
<dbReference type="Proteomes" id="UP001231518">
    <property type="component" value="Chromosome 23"/>
</dbReference>
<comment type="caution">
    <text evidence="2">The sequence shown here is derived from an EMBL/GenBank/DDBJ whole genome shotgun (WGS) entry which is preliminary data.</text>
</comment>
<dbReference type="InterPro" id="IPR014023">
    <property type="entry name" value="Mononeg_RNA_pol_cat"/>
</dbReference>
<dbReference type="GO" id="GO:0004482">
    <property type="term" value="F:mRNA 5'-cap (guanine-N7-)-methyltransferase activity"/>
    <property type="evidence" value="ECO:0007669"/>
    <property type="project" value="InterPro"/>
</dbReference>
<dbReference type="Pfam" id="PF00946">
    <property type="entry name" value="Mononeg_RNA_pol"/>
    <property type="match status" value="1"/>
</dbReference>
<protein>
    <recommendedName>
        <fullName evidence="1">RdRp catalytic domain-containing protein</fullName>
    </recommendedName>
</protein>
<evidence type="ECO:0000313" key="2">
    <source>
        <dbReference type="EMBL" id="KAJ8709987.1"/>
    </source>
</evidence>
<evidence type="ECO:0000313" key="3">
    <source>
        <dbReference type="Proteomes" id="UP001231518"/>
    </source>
</evidence>
<sequence length="130" mass="15097">MRLFQVATENNIKHVFKFIPHQTITKSEDDLFKRFLKILETSSSEEGGAVFMSMDFSSWCTSFRYEAVTPLFEELDRLLGVENVLAYTQKSPLESILLFQDRFCFADRAQTASRKVDLGAFMALRHGWRD</sequence>